<gene>
    <name evidence="1" type="ORF">GXW76_08285</name>
</gene>
<evidence type="ECO:0000313" key="2">
    <source>
        <dbReference type="Proteomes" id="UP001138751"/>
    </source>
</evidence>
<evidence type="ECO:0000313" key="1">
    <source>
        <dbReference type="EMBL" id="MBR0671170.1"/>
    </source>
</evidence>
<reference evidence="1" key="2">
    <citation type="journal article" date="2021" name="Syst. Appl. Microbiol.">
        <title>Roseomonas hellenica sp. nov., isolated from roots of wild-growing Alkanna tinctoria.</title>
        <authorList>
            <person name="Rat A."/>
            <person name="Naranjo H.D."/>
            <person name="Lebbe L."/>
            <person name="Cnockaert M."/>
            <person name="Krigas N."/>
            <person name="Grigoriadou K."/>
            <person name="Maloupa E."/>
            <person name="Willems A."/>
        </authorList>
    </citation>
    <scope>NUCLEOTIDE SEQUENCE</scope>
    <source>
        <strain evidence="1">LMG 31231</strain>
    </source>
</reference>
<reference evidence="1" key="1">
    <citation type="submission" date="2020-01" db="EMBL/GenBank/DDBJ databases">
        <authorList>
            <person name="Rat A."/>
        </authorList>
    </citation>
    <scope>NUCLEOTIDE SEQUENCE</scope>
    <source>
        <strain evidence="1">LMG 31231</strain>
    </source>
</reference>
<name>A0A9X9WVJ1_9PROT</name>
<organism evidence="1 2">
    <name type="scientific">Neoroseomonas soli</name>
    <dbReference type="NCBI Taxonomy" id="1081025"/>
    <lineage>
        <taxon>Bacteria</taxon>
        <taxon>Pseudomonadati</taxon>
        <taxon>Pseudomonadota</taxon>
        <taxon>Alphaproteobacteria</taxon>
        <taxon>Acetobacterales</taxon>
        <taxon>Acetobacteraceae</taxon>
        <taxon>Neoroseomonas</taxon>
    </lineage>
</organism>
<sequence>MSAVAASAVDLALPLAAPVVRSITHPLVDWSGVAYRLVAVPAVASRARSVPQAIVALAAMSSPRARLGLTETPHGHARIVEAAMAAVAFIPGLPWVADGVAAWIAFANPGDALAATAAGLHAQVLAAGMAEIRGLWRVQPADVRGRFLDAREARDRPALLAGPEAAPLSRRMGGRIAAAGRLDGVLAADGRIVVFRAAAVRVHPLGAAYDLVVARGGEATARRIIMGKESET</sequence>
<protein>
    <submittedName>
        <fullName evidence="1">Uncharacterized protein</fullName>
    </submittedName>
</protein>
<accession>A0A9X9WVJ1</accession>
<comment type="caution">
    <text evidence="1">The sequence shown here is derived from an EMBL/GenBank/DDBJ whole genome shotgun (WGS) entry which is preliminary data.</text>
</comment>
<proteinExistence type="predicted"/>
<keyword evidence="2" id="KW-1185">Reference proteome</keyword>
<dbReference type="RefSeq" id="WP_211861540.1">
    <property type="nucleotide sequence ID" value="NZ_JAAEDM010000015.1"/>
</dbReference>
<dbReference type="EMBL" id="JAAEDM010000015">
    <property type="protein sequence ID" value="MBR0671170.1"/>
    <property type="molecule type" value="Genomic_DNA"/>
</dbReference>
<dbReference type="AlphaFoldDB" id="A0A9X9WVJ1"/>
<dbReference type="Proteomes" id="UP001138751">
    <property type="component" value="Unassembled WGS sequence"/>
</dbReference>